<evidence type="ECO:0000256" key="3">
    <source>
        <dbReference type="ARBA" id="ARBA00023163"/>
    </source>
</evidence>
<evidence type="ECO:0000259" key="4">
    <source>
        <dbReference type="PROSITE" id="PS50043"/>
    </source>
</evidence>
<protein>
    <recommendedName>
        <fullName evidence="4">HTH luxR-type domain-containing protein</fullName>
    </recommendedName>
</protein>
<dbReference type="SUPFAM" id="SSF52540">
    <property type="entry name" value="P-loop containing nucleoside triphosphate hydrolases"/>
    <property type="match status" value="1"/>
</dbReference>
<dbReference type="SMART" id="SM00421">
    <property type="entry name" value="HTH_LUXR"/>
    <property type="match status" value="1"/>
</dbReference>
<evidence type="ECO:0000256" key="1">
    <source>
        <dbReference type="ARBA" id="ARBA00023015"/>
    </source>
</evidence>
<organism evidence="5">
    <name type="scientific">uncultured Nocardioidaceae bacterium</name>
    <dbReference type="NCBI Taxonomy" id="253824"/>
    <lineage>
        <taxon>Bacteria</taxon>
        <taxon>Bacillati</taxon>
        <taxon>Actinomycetota</taxon>
        <taxon>Actinomycetes</taxon>
        <taxon>Propionibacteriales</taxon>
        <taxon>Nocardioidaceae</taxon>
        <taxon>environmental samples</taxon>
    </lineage>
</organism>
<dbReference type="PROSITE" id="PS50043">
    <property type="entry name" value="HTH_LUXR_2"/>
    <property type="match status" value="1"/>
</dbReference>
<dbReference type="InterPro" id="IPR000792">
    <property type="entry name" value="Tscrpt_reg_LuxR_C"/>
</dbReference>
<dbReference type="EMBL" id="CADCUI010000038">
    <property type="protein sequence ID" value="CAA9351261.1"/>
    <property type="molecule type" value="Genomic_DNA"/>
</dbReference>
<dbReference type="InterPro" id="IPR027417">
    <property type="entry name" value="P-loop_NTPase"/>
</dbReference>
<dbReference type="PRINTS" id="PR00038">
    <property type="entry name" value="HTHLUXR"/>
</dbReference>
<evidence type="ECO:0000313" key="5">
    <source>
        <dbReference type="EMBL" id="CAA9351261.1"/>
    </source>
</evidence>
<dbReference type="GO" id="GO:0003677">
    <property type="term" value="F:DNA binding"/>
    <property type="evidence" value="ECO:0007669"/>
    <property type="project" value="UniProtKB-KW"/>
</dbReference>
<sequence length="907" mass="96243">MAAVSRSEFSDLVGREPERLAVETLLARLPRAGAALMWVGERGQGRTSVLEAALGRADLAGVHVLGLSGTAIANEPGQLLRAVQDQLDLPAVPPTQLGGGSSHRLLQPLSDFTARNGRVALCLDDLDLLHPVDVSSVAFTARRLSTLPVLLLATTGPALLALLDRSGIPVHVLGGLGPGEAADLLGEHHPELDAKVAGRILAAAAGSPLPLVELPKALTPRQRHGQDLVPDCLPLTNRLREVYGGPLERLSRAALDLLTLLTIGGSEGALSVLASGRPVIDQGALDELEGARLLSVLDGGRRLEVAHPMVRHTVMDRVSSAELTGARELLLDAVPDDSGQQAWHLAEAWGGPDGNLADRLERSARGSAERGDLDQGAAALTRAADLSPDRSLRTRWLLEAAHLRATITGEMDAAADALAEVSRTDADAALSMRAAATTGQLMVSVGAPLDEVHRLLVEALTRPRDEPVEDRAATLAVLQLLFYVCLLTARPGPWRTFDQLVTLHAEPGEVVGLLGGVLPDITRTTTETLSELEIAIARLTDSVSPAEVIGVSIAAYHLDRLADCRAALSQVVHEARHGRSVGVGGEAMLRLALDDCHTGQLPRAAQLAAEGLELATTTGRPEHLWTFQLCLALVAALRGDEQEVETLTDQMSGWSRPRGAELVDYHCAHIRGLAALGNGDFEAAYAQAASINPPGTLAGHTNVTFAACLDLVEAAVHTHRTAEAAAHAAAMAESGIARLSPRLALRVATGTALAAPDSEAPALFEHALAIQQAERWPFERARAHLAYGARLRRLHLARAAQPQLDVAYETFRRLGTRGWARRAAEELRASGRPMPSDQRPRTTVLTGRDLEIATLAAAGLSNQEIGARLFLSPRTVGSRLYRIFPKLGVSSRAGLRDALEDRTRPTS</sequence>
<dbReference type="InterPro" id="IPR036388">
    <property type="entry name" value="WH-like_DNA-bd_sf"/>
</dbReference>
<keyword evidence="2" id="KW-0238">DNA-binding</keyword>
<dbReference type="PROSITE" id="PS00622">
    <property type="entry name" value="HTH_LUXR_1"/>
    <property type="match status" value="1"/>
</dbReference>
<dbReference type="Gene3D" id="1.10.10.10">
    <property type="entry name" value="Winged helix-like DNA-binding domain superfamily/Winged helix DNA-binding domain"/>
    <property type="match status" value="1"/>
</dbReference>
<dbReference type="Pfam" id="PF00196">
    <property type="entry name" value="GerE"/>
    <property type="match status" value="1"/>
</dbReference>
<dbReference type="AlphaFoldDB" id="A0A6J4M661"/>
<dbReference type="PANTHER" id="PTHR44688:SF16">
    <property type="entry name" value="DNA-BINDING TRANSCRIPTIONAL ACTIVATOR DEVR_DOSR"/>
    <property type="match status" value="1"/>
</dbReference>
<gene>
    <name evidence="5" type="ORF">AVDCRST_MAG34-1773</name>
</gene>
<evidence type="ECO:0000256" key="2">
    <source>
        <dbReference type="ARBA" id="ARBA00023125"/>
    </source>
</evidence>
<feature type="domain" description="HTH luxR-type" evidence="4">
    <location>
        <begin position="838"/>
        <end position="903"/>
    </location>
</feature>
<dbReference type="InterPro" id="IPR016032">
    <property type="entry name" value="Sig_transdc_resp-reg_C-effctor"/>
</dbReference>
<keyword evidence="3" id="KW-0804">Transcription</keyword>
<dbReference type="CDD" id="cd06170">
    <property type="entry name" value="LuxR_C_like"/>
    <property type="match status" value="1"/>
</dbReference>
<accession>A0A6J4M661</accession>
<dbReference type="GO" id="GO:0006355">
    <property type="term" value="P:regulation of DNA-templated transcription"/>
    <property type="evidence" value="ECO:0007669"/>
    <property type="project" value="InterPro"/>
</dbReference>
<dbReference type="PANTHER" id="PTHR44688">
    <property type="entry name" value="DNA-BINDING TRANSCRIPTIONAL ACTIVATOR DEVR_DOSR"/>
    <property type="match status" value="1"/>
</dbReference>
<reference evidence="5" key="1">
    <citation type="submission" date="2020-02" db="EMBL/GenBank/DDBJ databases">
        <authorList>
            <person name="Meier V. D."/>
        </authorList>
    </citation>
    <scope>NUCLEOTIDE SEQUENCE</scope>
    <source>
        <strain evidence="5">AVDCRST_MAG34</strain>
    </source>
</reference>
<keyword evidence="1" id="KW-0805">Transcription regulation</keyword>
<proteinExistence type="predicted"/>
<dbReference type="SUPFAM" id="SSF46894">
    <property type="entry name" value="C-terminal effector domain of the bipartite response regulators"/>
    <property type="match status" value="1"/>
</dbReference>
<name>A0A6J4M661_9ACTN</name>